<accession>A0A0F9TEK7</accession>
<dbReference type="EMBL" id="LAZR01000275">
    <property type="protein sequence ID" value="KKN77694.1"/>
    <property type="molecule type" value="Genomic_DNA"/>
</dbReference>
<comment type="caution">
    <text evidence="1">The sequence shown here is derived from an EMBL/GenBank/DDBJ whole genome shotgun (WGS) entry which is preliminary data.</text>
</comment>
<dbReference type="AlphaFoldDB" id="A0A0F9TEK7"/>
<reference evidence="1" key="1">
    <citation type="journal article" date="2015" name="Nature">
        <title>Complex archaea that bridge the gap between prokaryotes and eukaryotes.</title>
        <authorList>
            <person name="Spang A."/>
            <person name="Saw J.H."/>
            <person name="Jorgensen S.L."/>
            <person name="Zaremba-Niedzwiedzka K."/>
            <person name="Martijn J."/>
            <person name="Lind A.E."/>
            <person name="van Eijk R."/>
            <person name="Schleper C."/>
            <person name="Guy L."/>
            <person name="Ettema T.J."/>
        </authorList>
    </citation>
    <scope>NUCLEOTIDE SEQUENCE</scope>
</reference>
<protein>
    <submittedName>
        <fullName evidence="1">Uncharacterized protein</fullName>
    </submittedName>
</protein>
<gene>
    <name evidence="1" type="ORF">LCGC14_0358200</name>
</gene>
<sequence length="196" mass="22313">MSELTIEQLREKAKKLGLKVPPNIKYEKLEEMVQVAVYKKEIELKEKAKAERAKDVSAMLSLDPQTKAKPAPETIAIANSKKVYAVYEDANDDEADIEFNKGCTHTFHLYHGYLHVLPQCLIDENKDMNNPIGKRPIHAMRQNPNSRVDNMISTIIGHKRRYRYEVYGDAPQDAKFGVILDKAIYDKLGVPFPEAA</sequence>
<proteinExistence type="predicted"/>
<evidence type="ECO:0000313" key="1">
    <source>
        <dbReference type="EMBL" id="KKN77694.1"/>
    </source>
</evidence>
<organism evidence="1">
    <name type="scientific">marine sediment metagenome</name>
    <dbReference type="NCBI Taxonomy" id="412755"/>
    <lineage>
        <taxon>unclassified sequences</taxon>
        <taxon>metagenomes</taxon>
        <taxon>ecological metagenomes</taxon>
    </lineage>
</organism>
<name>A0A0F9TEK7_9ZZZZ</name>